<dbReference type="Proteomes" id="UP000028582">
    <property type="component" value="Unassembled WGS sequence"/>
</dbReference>
<gene>
    <name evidence="1" type="ORF">F444_15111</name>
</gene>
<evidence type="ECO:0000313" key="2">
    <source>
        <dbReference type="Proteomes" id="UP000028582"/>
    </source>
</evidence>
<name>A0A080ZN12_PHYNI</name>
<protein>
    <submittedName>
        <fullName evidence="1">Uncharacterized protein</fullName>
    </submittedName>
</protein>
<dbReference type="AlphaFoldDB" id="A0A080ZN12"/>
<comment type="caution">
    <text evidence="1">The sequence shown here is derived from an EMBL/GenBank/DDBJ whole genome shotgun (WGS) entry which is preliminary data.</text>
</comment>
<reference evidence="1 2" key="1">
    <citation type="submission" date="2013-11" db="EMBL/GenBank/DDBJ databases">
        <title>The Genome Sequence of Phytophthora parasitica P1976.</title>
        <authorList>
            <consortium name="The Broad Institute Genomics Platform"/>
            <person name="Russ C."/>
            <person name="Tyler B."/>
            <person name="Panabieres F."/>
            <person name="Shan W."/>
            <person name="Tripathy S."/>
            <person name="Grunwald N."/>
            <person name="Machado M."/>
            <person name="Johnson C.S."/>
            <person name="Walker B."/>
            <person name="Young S."/>
            <person name="Zeng Q."/>
            <person name="Gargeya S."/>
            <person name="Fitzgerald M."/>
            <person name="Haas B."/>
            <person name="Abouelleil A."/>
            <person name="Allen A.W."/>
            <person name="Alvarado L."/>
            <person name="Arachchi H.M."/>
            <person name="Berlin A.M."/>
            <person name="Chapman S.B."/>
            <person name="Gainer-Dewar J."/>
            <person name="Goldberg J."/>
            <person name="Griggs A."/>
            <person name="Gujja S."/>
            <person name="Hansen M."/>
            <person name="Howarth C."/>
            <person name="Imamovic A."/>
            <person name="Ireland A."/>
            <person name="Larimer J."/>
            <person name="McCowan C."/>
            <person name="Murphy C."/>
            <person name="Pearson M."/>
            <person name="Poon T.W."/>
            <person name="Priest M."/>
            <person name="Roberts A."/>
            <person name="Saif S."/>
            <person name="Shea T."/>
            <person name="Sisk P."/>
            <person name="Sykes S."/>
            <person name="Wortman J."/>
            <person name="Nusbaum C."/>
            <person name="Birren B."/>
        </authorList>
    </citation>
    <scope>NUCLEOTIDE SEQUENCE [LARGE SCALE GENOMIC DNA]</scope>
    <source>
        <strain evidence="1 2">P1976</strain>
    </source>
</reference>
<evidence type="ECO:0000313" key="1">
    <source>
        <dbReference type="EMBL" id="ETO68023.1"/>
    </source>
</evidence>
<proteinExistence type="predicted"/>
<sequence>MDAYVRGHCSLLAAQDGCKLDTLHERRGPLNELKRINSSLSSHAERCEAGEGINKTMDRVNLSEVAPISSSKLEAHGLTQKARLSQYIPVPESTISVWHVAMEYFFRFPYSVVSPIAVEIQALMAFLQRTMVSDVAYNSERGVDAVLRSWERLSLWFDDVAVGLDGLAKDLGGTLIATTTISVTITERTLEYAFPHLVEGEDSSLGQKLLDQRLVMAGSTRFEWDEKSCRVSSVASQSDMLTPILRLLSGLEEVSRVFEKASISPEFQWRVTP</sequence>
<dbReference type="EMBL" id="ANJA01002792">
    <property type="protein sequence ID" value="ETO68023.1"/>
    <property type="molecule type" value="Genomic_DNA"/>
</dbReference>
<accession>A0A080ZN12</accession>
<organism evidence="1 2">
    <name type="scientific">Phytophthora nicotianae P1976</name>
    <dbReference type="NCBI Taxonomy" id="1317066"/>
    <lineage>
        <taxon>Eukaryota</taxon>
        <taxon>Sar</taxon>
        <taxon>Stramenopiles</taxon>
        <taxon>Oomycota</taxon>
        <taxon>Peronosporomycetes</taxon>
        <taxon>Peronosporales</taxon>
        <taxon>Peronosporaceae</taxon>
        <taxon>Phytophthora</taxon>
    </lineage>
</organism>